<dbReference type="GO" id="GO:0042256">
    <property type="term" value="P:cytosolic ribosome assembly"/>
    <property type="evidence" value="ECO:0007669"/>
    <property type="project" value="UniProtKB-UniRule"/>
</dbReference>
<dbReference type="Gene3D" id="3.30.460.10">
    <property type="entry name" value="Beta Polymerase, domain 2"/>
    <property type="match status" value="1"/>
</dbReference>
<dbReference type="GO" id="GO:0043023">
    <property type="term" value="F:ribosomal large subunit binding"/>
    <property type="evidence" value="ECO:0007669"/>
    <property type="project" value="TreeGrafter"/>
</dbReference>
<accession>A0A7X5QUD7</accession>
<dbReference type="InterPro" id="IPR043519">
    <property type="entry name" value="NT_sf"/>
</dbReference>
<sequence length="128" mass="13937">MSSTASRKAKSAASNEHLRQRVVAALEDLKAKDVREIDVRGKTSIADTLFIASGTSARHVKSIADEVIKFAKEAGVMPLGVEGQTEAEWVLVDLGDIIVHVMMPRIREFYGLERLWTVGDDGAEAAND</sequence>
<keyword evidence="2" id="KW-0963">Cytoplasm</keyword>
<keyword evidence="4" id="KW-1185">Reference proteome</keyword>
<dbReference type="InterPro" id="IPR004394">
    <property type="entry name" value="Iojap/RsfS/C7orf30"/>
</dbReference>
<protein>
    <recommendedName>
        <fullName evidence="2">Ribosomal silencing factor RsfS</fullName>
    </recommendedName>
</protein>
<evidence type="ECO:0000256" key="2">
    <source>
        <dbReference type="HAMAP-Rule" id="MF_01477"/>
    </source>
</evidence>
<comment type="function">
    <text evidence="2">Functions as a ribosomal silencing factor. Interacts with ribosomal protein uL14 (rplN), blocking formation of intersubunit bridge B8. Prevents association of the 30S and 50S ribosomal subunits and the formation of functional ribosomes, thus repressing translation.</text>
</comment>
<reference evidence="3 4" key="1">
    <citation type="journal article" date="2006" name="Int. J. Syst. Evol. Microbiol.">
        <title>Dyella yeojuensis sp. nov., isolated from greenhouse soil in Korea.</title>
        <authorList>
            <person name="Kim B.Y."/>
            <person name="Weon H.Y."/>
            <person name="Lee K.H."/>
            <person name="Seok S.J."/>
            <person name="Kwon S.W."/>
            <person name="Go S.J."/>
            <person name="Stackebrandt E."/>
        </authorList>
    </citation>
    <scope>NUCLEOTIDE SEQUENCE [LARGE SCALE GENOMIC DNA]</scope>
    <source>
        <strain evidence="3 4">DSM 17673</strain>
    </source>
</reference>
<dbReference type="AlphaFoldDB" id="A0A7X5QUD7"/>
<organism evidence="3 4">
    <name type="scientific">Luteibacter yeojuensis</name>
    <dbReference type="NCBI Taxonomy" id="345309"/>
    <lineage>
        <taxon>Bacteria</taxon>
        <taxon>Pseudomonadati</taxon>
        <taxon>Pseudomonadota</taxon>
        <taxon>Gammaproteobacteria</taxon>
        <taxon>Lysobacterales</taxon>
        <taxon>Rhodanobacteraceae</taxon>
        <taxon>Luteibacter</taxon>
    </lineage>
</organism>
<dbReference type="Proteomes" id="UP000518878">
    <property type="component" value="Unassembled WGS sequence"/>
</dbReference>
<comment type="subunit">
    <text evidence="2">Interacts with ribosomal protein uL14 (rplN).</text>
</comment>
<comment type="similarity">
    <text evidence="1 2">Belongs to the Iojap/RsfS family.</text>
</comment>
<dbReference type="NCBIfam" id="TIGR00090">
    <property type="entry name" value="rsfS_iojap_ybeB"/>
    <property type="match status" value="1"/>
</dbReference>
<keyword evidence="2" id="KW-0810">Translation regulation</keyword>
<dbReference type="GO" id="GO:0005737">
    <property type="term" value="C:cytoplasm"/>
    <property type="evidence" value="ECO:0007669"/>
    <property type="project" value="UniProtKB-SubCell"/>
</dbReference>
<evidence type="ECO:0000313" key="4">
    <source>
        <dbReference type="Proteomes" id="UP000518878"/>
    </source>
</evidence>
<proteinExistence type="inferred from homology"/>
<dbReference type="GO" id="GO:0017148">
    <property type="term" value="P:negative regulation of translation"/>
    <property type="evidence" value="ECO:0007669"/>
    <property type="project" value="UniProtKB-UniRule"/>
</dbReference>
<gene>
    <name evidence="2 3" type="primary">rsfS</name>
    <name evidence="3" type="ORF">HBF32_08910</name>
</gene>
<comment type="subcellular location">
    <subcellularLocation>
        <location evidence="2">Cytoplasm</location>
    </subcellularLocation>
</comment>
<comment type="caution">
    <text evidence="3">The sequence shown here is derived from an EMBL/GenBank/DDBJ whole genome shotgun (WGS) entry which is preliminary data.</text>
</comment>
<dbReference type="GO" id="GO:0090071">
    <property type="term" value="P:negative regulation of ribosome biogenesis"/>
    <property type="evidence" value="ECO:0007669"/>
    <property type="project" value="UniProtKB-UniRule"/>
</dbReference>
<name>A0A7X5QUD7_9GAMM</name>
<dbReference type="HAMAP" id="MF_01477">
    <property type="entry name" value="Iojap_RsfS"/>
    <property type="match status" value="1"/>
</dbReference>
<evidence type="ECO:0000256" key="1">
    <source>
        <dbReference type="ARBA" id="ARBA00010574"/>
    </source>
</evidence>
<dbReference type="Pfam" id="PF02410">
    <property type="entry name" value="RsfS"/>
    <property type="match status" value="1"/>
</dbReference>
<evidence type="ECO:0000313" key="3">
    <source>
        <dbReference type="EMBL" id="NID15578.1"/>
    </source>
</evidence>
<dbReference type="PANTHER" id="PTHR21043:SF0">
    <property type="entry name" value="MITOCHONDRIAL ASSEMBLY OF RIBOSOMAL LARGE SUBUNIT PROTEIN 1"/>
    <property type="match status" value="1"/>
</dbReference>
<dbReference type="RefSeq" id="WP_166699305.1">
    <property type="nucleotide sequence ID" value="NZ_JAAQTL010000001.1"/>
</dbReference>
<keyword evidence="2" id="KW-0678">Repressor</keyword>
<dbReference type="EMBL" id="JAAQTL010000001">
    <property type="protein sequence ID" value="NID15578.1"/>
    <property type="molecule type" value="Genomic_DNA"/>
</dbReference>
<dbReference type="SUPFAM" id="SSF81301">
    <property type="entry name" value="Nucleotidyltransferase"/>
    <property type="match status" value="1"/>
</dbReference>
<dbReference type="PANTHER" id="PTHR21043">
    <property type="entry name" value="IOJAP SUPERFAMILY ORTHOLOG"/>
    <property type="match status" value="1"/>
</dbReference>